<dbReference type="PANTHER" id="PTHR19325:SF575">
    <property type="entry name" value="LOCOMOTION-RELATED PROTEIN HIKARU GENKI"/>
    <property type="match status" value="1"/>
</dbReference>
<dbReference type="PANTHER" id="PTHR19325">
    <property type="entry name" value="COMPLEMENT COMPONENT-RELATED SUSHI DOMAIN-CONTAINING"/>
    <property type="match status" value="1"/>
</dbReference>
<dbReference type="PROSITE" id="PS50923">
    <property type="entry name" value="SUSHI"/>
    <property type="match status" value="5"/>
</dbReference>
<dbReference type="SMART" id="SM00032">
    <property type="entry name" value="CCP"/>
    <property type="match status" value="6"/>
</dbReference>
<dbReference type="Gene3D" id="2.10.70.10">
    <property type="entry name" value="Complement Module, domain 1"/>
    <property type="match status" value="6"/>
</dbReference>
<evidence type="ECO:0000256" key="2">
    <source>
        <dbReference type="ARBA" id="ARBA00022737"/>
    </source>
</evidence>
<organism evidence="7 8">
    <name type="scientific">Tegillarca granosa</name>
    <name type="common">Malaysian cockle</name>
    <name type="synonym">Anadara granosa</name>
    <dbReference type="NCBI Taxonomy" id="220873"/>
    <lineage>
        <taxon>Eukaryota</taxon>
        <taxon>Metazoa</taxon>
        <taxon>Spiralia</taxon>
        <taxon>Lophotrochozoa</taxon>
        <taxon>Mollusca</taxon>
        <taxon>Bivalvia</taxon>
        <taxon>Autobranchia</taxon>
        <taxon>Pteriomorphia</taxon>
        <taxon>Arcoida</taxon>
        <taxon>Arcoidea</taxon>
        <taxon>Arcidae</taxon>
        <taxon>Tegillarca</taxon>
    </lineage>
</organism>
<dbReference type="Proteomes" id="UP001217089">
    <property type="component" value="Unassembled WGS sequence"/>
</dbReference>
<dbReference type="EMBL" id="JARBDR010000919">
    <property type="protein sequence ID" value="KAJ8300696.1"/>
    <property type="molecule type" value="Genomic_DNA"/>
</dbReference>
<evidence type="ECO:0000256" key="5">
    <source>
        <dbReference type="PROSITE-ProRule" id="PRU00302"/>
    </source>
</evidence>
<dbReference type="InterPro" id="IPR000436">
    <property type="entry name" value="Sushi_SCR_CCP_dom"/>
</dbReference>
<accession>A0ABQ9E5L0</accession>
<feature type="disulfide bond" evidence="5">
    <location>
        <begin position="79"/>
        <end position="106"/>
    </location>
</feature>
<protein>
    <recommendedName>
        <fullName evidence="6">Sushi domain-containing protein</fullName>
    </recommendedName>
</protein>
<evidence type="ECO:0000256" key="4">
    <source>
        <dbReference type="ARBA" id="ARBA00023180"/>
    </source>
</evidence>
<keyword evidence="3 5" id="KW-1015">Disulfide bond</keyword>
<evidence type="ECO:0000259" key="6">
    <source>
        <dbReference type="PROSITE" id="PS50923"/>
    </source>
</evidence>
<dbReference type="CDD" id="cd00033">
    <property type="entry name" value="CCP"/>
    <property type="match status" value="4"/>
</dbReference>
<dbReference type="InterPro" id="IPR050350">
    <property type="entry name" value="Compl-Cell_Adhes-Reg"/>
</dbReference>
<feature type="disulfide bond" evidence="5">
    <location>
        <begin position="21"/>
        <end position="48"/>
    </location>
</feature>
<keyword evidence="2" id="KW-0677">Repeat</keyword>
<evidence type="ECO:0000256" key="3">
    <source>
        <dbReference type="ARBA" id="ARBA00023157"/>
    </source>
</evidence>
<feature type="domain" description="Sushi" evidence="6">
    <location>
        <begin position="289"/>
        <end position="362"/>
    </location>
</feature>
<feature type="domain" description="Sushi" evidence="6">
    <location>
        <begin position="227"/>
        <end position="288"/>
    </location>
</feature>
<evidence type="ECO:0000256" key="1">
    <source>
        <dbReference type="ARBA" id="ARBA00022659"/>
    </source>
</evidence>
<reference evidence="7 8" key="1">
    <citation type="submission" date="2022-12" db="EMBL/GenBank/DDBJ databases">
        <title>Chromosome-level genome of Tegillarca granosa.</title>
        <authorList>
            <person name="Kim J."/>
        </authorList>
    </citation>
    <scope>NUCLEOTIDE SEQUENCE [LARGE SCALE GENOMIC DNA]</scope>
    <source>
        <strain evidence="7">Teg-2019</strain>
        <tissue evidence="7">Adductor muscle</tissue>
    </source>
</reference>
<dbReference type="Pfam" id="PF00084">
    <property type="entry name" value="Sushi"/>
    <property type="match status" value="5"/>
</dbReference>
<comment type="caution">
    <text evidence="5">Lacks conserved residue(s) required for the propagation of feature annotation.</text>
</comment>
<sequence length="381" mass="42762">MTMGGELDMCLNILHQVNYHCNDGYDMAGDSTRRCEANGKWSGRLPRCIAVECVQLTAPMYGRLVGSGNAFGTLIRIECDVGFKLVGPEERRCQSDRQWSGRETRCIQIDCGMPEPFYNGYVLGQKTFVGAVMFFSCNERTNSDGTSFEATCQGNGEWSSPPPTCWGECEIPAIEGAKLFDGMAQGDWVRHLTRIKYKCGDGLVPDETNTAMCYNGTWKNMPRCVPSPCPSPPKHIDNGLRIYEGLKHGNRARYQCWNGYHLNGMNEGADFLVCEYGSWKGGNPTCDRLYCPNPGSLIHGKVYKKVLNGVFEFSHYITKIKHGIRIHFECDYGYARLGPSGATCVNGKWRPDLNKPGTKCVKKLHPYFPPQWIPVQEMQDH</sequence>
<comment type="caution">
    <text evidence="7">The sequence shown here is derived from an EMBL/GenBank/DDBJ whole genome shotgun (WGS) entry which is preliminary data.</text>
</comment>
<keyword evidence="1 5" id="KW-0768">Sushi</keyword>
<feature type="domain" description="Sushi" evidence="6">
    <location>
        <begin position="1"/>
        <end position="50"/>
    </location>
</feature>
<dbReference type="SUPFAM" id="SSF57535">
    <property type="entry name" value="Complement control module/SCR domain"/>
    <property type="match status" value="6"/>
</dbReference>
<feature type="domain" description="Sushi" evidence="6">
    <location>
        <begin position="51"/>
        <end position="108"/>
    </location>
</feature>
<evidence type="ECO:0000313" key="7">
    <source>
        <dbReference type="EMBL" id="KAJ8300696.1"/>
    </source>
</evidence>
<keyword evidence="8" id="KW-1185">Reference proteome</keyword>
<dbReference type="InterPro" id="IPR035976">
    <property type="entry name" value="Sushi/SCR/CCP_sf"/>
</dbReference>
<keyword evidence="4" id="KW-0325">Glycoprotein</keyword>
<name>A0ABQ9E5L0_TEGGR</name>
<proteinExistence type="predicted"/>
<gene>
    <name evidence="7" type="ORF">KUTeg_022215</name>
</gene>
<feature type="domain" description="Sushi" evidence="6">
    <location>
        <begin position="109"/>
        <end position="167"/>
    </location>
</feature>
<evidence type="ECO:0000313" key="8">
    <source>
        <dbReference type="Proteomes" id="UP001217089"/>
    </source>
</evidence>